<name>A0A8S5SXM8_9CAUD</name>
<dbReference type="EMBL" id="BK032697">
    <property type="protein sequence ID" value="DAF55702.1"/>
    <property type="molecule type" value="Genomic_DNA"/>
</dbReference>
<sequence>MSEWLLRLIRFLRRPFDRICHVDNTDGFGRLGYVFAWFASGTDCRCCIGMRIPFAFVVGLMVGLLL</sequence>
<accession>A0A8S5SXM8</accession>
<proteinExistence type="predicted"/>
<evidence type="ECO:0000313" key="1">
    <source>
        <dbReference type="EMBL" id="DAF55702.1"/>
    </source>
</evidence>
<reference evidence="1" key="1">
    <citation type="journal article" date="2021" name="Proc. Natl. Acad. Sci. U.S.A.">
        <title>A Catalog of Tens of Thousands of Viruses from Human Metagenomes Reveals Hidden Associations with Chronic Diseases.</title>
        <authorList>
            <person name="Tisza M.J."/>
            <person name="Buck C.B."/>
        </authorList>
    </citation>
    <scope>NUCLEOTIDE SEQUENCE</scope>
    <source>
        <strain evidence="1">CtylN24</strain>
    </source>
</reference>
<protein>
    <submittedName>
        <fullName evidence="1">Uncharacterized protein</fullName>
    </submittedName>
</protein>
<organism evidence="1">
    <name type="scientific">Podoviridae sp. ctylN24</name>
    <dbReference type="NCBI Taxonomy" id="2827756"/>
    <lineage>
        <taxon>Viruses</taxon>
        <taxon>Duplodnaviria</taxon>
        <taxon>Heunggongvirae</taxon>
        <taxon>Uroviricota</taxon>
        <taxon>Caudoviricetes</taxon>
    </lineage>
</organism>